<evidence type="ECO:0000313" key="3">
    <source>
        <dbReference type="EMBL" id="RWX78750.1"/>
    </source>
</evidence>
<dbReference type="OrthoDB" id="963455at2"/>
<gene>
    <name evidence="3" type="ORF">EPK99_09165</name>
</gene>
<comment type="similarity">
    <text evidence="1 2">Belongs to the phD/YefM antitoxin family.</text>
</comment>
<comment type="function">
    <text evidence="2">Antitoxin component of a type II toxin-antitoxin (TA) system.</text>
</comment>
<dbReference type="InterPro" id="IPR036165">
    <property type="entry name" value="YefM-like_sf"/>
</dbReference>
<dbReference type="Gene3D" id="3.40.1620.10">
    <property type="entry name" value="YefM-like domain"/>
    <property type="match status" value="1"/>
</dbReference>
<sequence length="81" mass="8999">MNEKIIAAAEFKATCLRLIDEMNSDGQPITITKRGKPVAKLVPASDAVKIEPLWGYMKGTVLHYEDPFAPAIDPDEWEANK</sequence>
<dbReference type="Pfam" id="PF02604">
    <property type="entry name" value="PhdYeFM_antitox"/>
    <property type="match status" value="1"/>
</dbReference>
<dbReference type="RefSeq" id="WP_128442727.1">
    <property type="nucleotide sequence ID" value="NZ_SBIP01000002.1"/>
</dbReference>
<dbReference type="Proteomes" id="UP000287687">
    <property type="component" value="Unassembled WGS sequence"/>
</dbReference>
<dbReference type="InterPro" id="IPR006442">
    <property type="entry name" value="Antitoxin_Phd/YefM"/>
</dbReference>
<name>A0A444LI73_9HYPH</name>
<dbReference type="NCBIfam" id="TIGR01552">
    <property type="entry name" value="phd_fam"/>
    <property type="match status" value="1"/>
</dbReference>
<evidence type="ECO:0000256" key="2">
    <source>
        <dbReference type="RuleBase" id="RU362080"/>
    </source>
</evidence>
<dbReference type="EMBL" id="SBIP01000002">
    <property type="protein sequence ID" value="RWX78750.1"/>
    <property type="molecule type" value="Genomic_DNA"/>
</dbReference>
<reference evidence="3 4" key="1">
    <citation type="submission" date="2019-01" db="EMBL/GenBank/DDBJ databases">
        <title>The draft genome of Rhizobium sp. 24NR.</title>
        <authorList>
            <person name="Liu L."/>
            <person name="Liang L."/>
            <person name="Shi S."/>
            <person name="Xu L."/>
            <person name="Wang X."/>
            <person name="Li L."/>
            <person name="Zhang X."/>
        </authorList>
    </citation>
    <scope>NUCLEOTIDE SEQUENCE [LARGE SCALE GENOMIC DNA]</scope>
    <source>
        <strain evidence="3 4">24NR</strain>
    </source>
</reference>
<keyword evidence="4" id="KW-1185">Reference proteome</keyword>
<dbReference type="AlphaFoldDB" id="A0A444LI73"/>
<protein>
    <recommendedName>
        <fullName evidence="2">Antitoxin</fullName>
    </recommendedName>
</protein>
<dbReference type="SUPFAM" id="SSF143120">
    <property type="entry name" value="YefM-like"/>
    <property type="match status" value="1"/>
</dbReference>
<accession>A0A444LI73</accession>
<evidence type="ECO:0000256" key="1">
    <source>
        <dbReference type="ARBA" id="ARBA00009981"/>
    </source>
</evidence>
<comment type="caution">
    <text evidence="3">The sequence shown here is derived from an EMBL/GenBank/DDBJ whole genome shotgun (WGS) entry which is preliminary data.</text>
</comment>
<organism evidence="3 4">
    <name type="scientific">Neorhizobium lilium</name>
    <dbReference type="NCBI Taxonomy" id="2503024"/>
    <lineage>
        <taxon>Bacteria</taxon>
        <taxon>Pseudomonadati</taxon>
        <taxon>Pseudomonadota</taxon>
        <taxon>Alphaproteobacteria</taxon>
        <taxon>Hyphomicrobiales</taxon>
        <taxon>Rhizobiaceae</taxon>
        <taxon>Rhizobium/Agrobacterium group</taxon>
        <taxon>Neorhizobium</taxon>
    </lineage>
</organism>
<evidence type="ECO:0000313" key="4">
    <source>
        <dbReference type="Proteomes" id="UP000287687"/>
    </source>
</evidence>
<proteinExistence type="inferred from homology"/>